<sequence length="127" mass="13850">MTAGHSVFVEELGDRAKPDRFNATKFHEMRFTFPGTTSSSEPIFSTDFWCVRSSNIKAADSLLNTAGNPNFDSVEIHTGLRLWSMGVVVGPAGHDVSNAIALLSRMCWSNESAETTISRLKSSPPTL</sequence>
<name>A0A8H4J5E3_9PEZI</name>
<accession>A0A8H4J5E3</accession>
<organism evidence="1 2">
    <name type="scientific">Botryosphaeria dothidea</name>
    <dbReference type="NCBI Taxonomy" id="55169"/>
    <lineage>
        <taxon>Eukaryota</taxon>
        <taxon>Fungi</taxon>
        <taxon>Dikarya</taxon>
        <taxon>Ascomycota</taxon>
        <taxon>Pezizomycotina</taxon>
        <taxon>Dothideomycetes</taxon>
        <taxon>Dothideomycetes incertae sedis</taxon>
        <taxon>Botryosphaeriales</taxon>
        <taxon>Botryosphaeriaceae</taxon>
        <taxon>Botryosphaeria</taxon>
    </lineage>
</organism>
<evidence type="ECO:0000313" key="1">
    <source>
        <dbReference type="EMBL" id="KAF4311148.1"/>
    </source>
</evidence>
<proteinExistence type="predicted"/>
<evidence type="ECO:0000313" key="2">
    <source>
        <dbReference type="Proteomes" id="UP000572817"/>
    </source>
</evidence>
<dbReference type="Proteomes" id="UP000572817">
    <property type="component" value="Unassembled WGS sequence"/>
</dbReference>
<keyword evidence="2" id="KW-1185">Reference proteome</keyword>
<dbReference type="AlphaFoldDB" id="A0A8H4J5E3"/>
<comment type="caution">
    <text evidence="1">The sequence shown here is derived from an EMBL/GenBank/DDBJ whole genome shotgun (WGS) entry which is preliminary data.</text>
</comment>
<dbReference type="EMBL" id="WWBZ02000011">
    <property type="protein sequence ID" value="KAF4311148.1"/>
    <property type="molecule type" value="Genomic_DNA"/>
</dbReference>
<reference evidence="1" key="1">
    <citation type="submission" date="2020-04" db="EMBL/GenBank/DDBJ databases">
        <title>Genome Assembly and Annotation of Botryosphaeria dothidea sdau 11-99, a Latent Pathogen of Apple Fruit Ring Rot in China.</title>
        <authorList>
            <person name="Yu C."/>
            <person name="Diao Y."/>
            <person name="Lu Q."/>
            <person name="Zhao J."/>
            <person name="Cui S."/>
            <person name="Peng C."/>
            <person name="He B."/>
            <person name="Liu H."/>
        </authorList>
    </citation>
    <scope>NUCLEOTIDE SEQUENCE [LARGE SCALE GENOMIC DNA]</scope>
    <source>
        <strain evidence="1">Sdau11-99</strain>
    </source>
</reference>
<protein>
    <submittedName>
        <fullName evidence="1">Uncharacterized protein</fullName>
    </submittedName>
</protein>
<gene>
    <name evidence="1" type="ORF">GTA08_BOTSDO13202</name>
</gene>